<feature type="transmembrane region" description="Helical" evidence="1">
    <location>
        <begin position="92"/>
        <end position="112"/>
    </location>
</feature>
<reference evidence="2 3" key="1">
    <citation type="submission" date="2022-10" db="EMBL/GenBank/DDBJ databases">
        <title>Paucibacter sp. hw1 Genome sequencing.</title>
        <authorList>
            <person name="Park S."/>
        </authorList>
    </citation>
    <scope>NUCLEOTIDE SEQUENCE [LARGE SCALE GENOMIC DNA]</scope>
    <source>
        <strain evidence="3">hw1</strain>
    </source>
</reference>
<comment type="caution">
    <text evidence="2">The sequence shown here is derived from an EMBL/GenBank/DDBJ whole genome shotgun (WGS) entry which is preliminary data.</text>
</comment>
<evidence type="ECO:0000313" key="2">
    <source>
        <dbReference type="EMBL" id="MDC8771977.1"/>
    </source>
</evidence>
<dbReference type="EMBL" id="JAQQXT010000005">
    <property type="protein sequence ID" value="MDC8771977.1"/>
    <property type="molecule type" value="Genomic_DNA"/>
</dbReference>
<gene>
    <name evidence="2" type="ORF">PRZ03_10385</name>
</gene>
<keyword evidence="1" id="KW-1133">Transmembrane helix</keyword>
<keyword evidence="1" id="KW-0812">Transmembrane</keyword>
<dbReference type="RefSeq" id="WP_273600238.1">
    <property type="nucleotide sequence ID" value="NZ_JAQQXT010000005.1"/>
</dbReference>
<keyword evidence="1" id="KW-0472">Membrane</keyword>
<accession>A0ABT5KF13</accession>
<proteinExistence type="predicted"/>
<keyword evidence="3" id="KW-1185">Reference proteome</keyword>
<dbReference type="Proteomes" id="UP001221189">
    <property type="component" value="Unassembled WGS sequence"/>
</dbReference>
<evidence type="ECO:0000256" key="1">
    <source>
        <dbReference type="SAM" id="Phobius"/>
    </source>
</evidence>
<name>A0ABT5KF13_9BURK</name>
<evidence type="ECO:0000313" key="3">
    <source>
        <dbReference type="Proteomes" id="UP001221189"/>
    </source>
</evidence>
<sequence>MLYAISWFAVLSLIGLWSFAAWAFHALTQWGLSTSGDWSGATAPEGFNLQEILGPWLPPDLAQALTALLTSLKPLFESLLSLAPALGSGLSFLVWLVWGLGCFLLLIVGAALHAMIALMRRRTTVGNT</sequence>
<organism evidence="2 3">
    <name type="scientific">Roseateles albus</name>
    <dbReference type="NCBI Taxonomy" id="2987525"/>
    <lineage>
        <taxon>Bacteria</taxon>
        <taxon>Pseudomonadati</taxon>
        <taxon>Pseudomonadota</taxon>
        <taxon>Betaproteobacteria</taxon>
        <taxon>Burkholderiales</taxon>
        <taxon>Sphaerotilaceae</taxon>
        <taxon>Roseateles</taxon>
    </lineage>
</organism>
<protein>
    <submittedName>
        <fullName evidence="2">Uncharacterized protein</fullName>
    </submittedName>
</protein>